<reference evidence="10" key="2">
    <citation type="journal article" date="2021" name="PeerJ">
        <title>Extensive microbial diversity within the chicken gut microbiome revealed by metagenomics and culture.</title>
        <authorList>
            <person name="Gilroy R."/>
            <person name="Ravi A."/>
            <person name="Getino M."/>
            <person name="Pursley I."/>
            <person name="Horton D.L."/>
            <person name="Alikhan N.F."/>
            <person name="Baker D."/>
            <person name="Gharbi K."/>
            <person name="Hall N."/>
            <person name="Watson M."/>
            <person name="Adriaenssens E.M."/>
            <person name="Foster-Nyarko E."/>
            <person name="Jarju S."/>
            <person name="Secka A."/>
            <person name="Antonio M."/>
            <person name="Oren A."/>
            <person name="Chaudhuri R.R."/>
            <person name="La Ragione R."/>
            <person name="Hildebrand F."/>
            <person name="Pallen M.J."/>
        </authorList>
    </citation>
    <scope>NUCLEOTIDE SEQUENCE</scope>
    <source>
        <strain evidence="10">20514</strain>
    </source>
</reference>
<keyword evidence="8" id="KW-1003">Cell membrane</keyword>
<dbReference type="GO" id="GO:0043842">
    <property type="term" value="F:Kdo transferase activity"/>
    <property type="evidence" value="ECO:0007669"/>
    <property type="project" value="UniProtKB-EC"/>
</dbReference>
<keyword evidence="8" id="KW-0472">Membrane</keyword>
<organism evidence="10 11">
    <name type="scientific">Candidatus Cryptobacteroides merdigallinarum</name>
    <dbReference type="NCBI Taxonomy" id="2840770"/>
    <lineage>
        <taxon>Bacteria</taxon>
        <taxon>Pseudomonadati</taxon>
        <taxon>Bacteroidota</taxon>
        <taxon>Bacteroidia</taxon>
        <taxon>Bacteroidales</taxon>
        <taxon>Candidatus Cryptobacteroides</taxon>
    </lineage>
</organism>
<comment type="similarity">
    <text evidence="8">Belongs to the glycosyltransferase group 1 family.</text>
</comment>
<evidence type="ECO:0000259" key="9">
    <source>
        <dbReference type="Pfam" id="PF04413"/>
    </source>
</evidence>
<name>A0A9D9EL62_9BACT</name>
<feature type="active site" description="Proton acceptor" evidence="7">
    <location>
        <position position="57"/>
    </location>
</feature>
<comment type="catalytic activity">
    <reaction evidence="6 8">
        <text>lipid IVA (E. coli) + CMP-3-deoxy-beta-D-manno-octulosonate = alpha-Kdo-(2-&gt;6)-lipid IVA (E. coli) + CMP + H(+)</text>
        <dbReference type="Rhea" id="RHEA:28066"/>
        <dbReference type="ChEBI" id="CHEBI:15378"/>
        <dbReference type="ChEBI" id="CHEBI:58603"/>
        <dbReference type="ChEBI" id="CHEBI:60364"/>
        <dbReference type="ChEBI" id="CHEBI:60377"/>
        <dbReference type="ChEBI" id="CHEBI:85987"/>
        <dbReference type="EC" id="2.4.99.12"/>
    </reaction>
</comment>
<dbReference type="InterPro" id="IPR039901">
    <property type="entry name" value="Kdotransferase"/>
</dbReference>
<evidence type="ECO:0000256" key="3">
    <source>
        <dbReference type="ARBA" id="ARBA00019077"/>
    </source>
</evidence>
<dbReference type="PANTHER" id="PTHR42755:SF1">
    <property type="entry name" value="3-DEOXY-D-MANNO-OCTULOSONIC ACID TRANSFERASE, MITOCHONDRIAL-RELATED"/>
    <property type="match status" value="1"/>
</dbReference>
<dbReference type="EC" id="2.4.99.12" evidence="2 8"/>
<dbReference type="EMBL" id="JADIMQ010000070">
    <property type="protein sequence ID" value="MBO8448571.1"/>
    <property type="molecule type" value="Genomic_DNA"/>
</dbReference>
<sequence>MYTFLIWCAWLALRIVALWNDKIRLFVQGRKGVLSRIKEAVAGHDDIIWFHTASMGEFEEARPVIEAVRRRYPERKILLTFFSPSGYEVRKNWSTVDWVFYLPLDTCRNARKFVEIVRPAKAVFTIGEFWFNYLEQLRRHHVDTYIMSVLASKDSPYTKWYGAPYRRALRRVYKCVMVKNGDTEKVLRGFGCRNVAVTGDARIDRVCSVASEDWHDRIVEKWLDGRKAAISGSSGPREDELFLSLAERYPQDKFMFVPHELDEGPIRHIMDSLGDRALLYSHLEYVSSSGAPRDVRDNLLDTLGSYQVLVVDKIGILSRLYRYGWCALIGGGFDNLPHSVMEAVIYGMPVAMGPQYHKNSQFLDLMESGAATPVETVQDIQAWYGKYRGNKELLEGIKELEADYCRDNIGATGRIMSILDA</sequence>
<dbReference type="PANTHER" id="PTHR42755">
    <property type="entry name" value="3-DEOXY-MANNO-OCTULOSONATE CYTIDYLYLTRANSFERASE"/>
    <property type="match status" value="1"/>
</dbReference>
<keyword evidence="8" id="KW-0448">Lipopolysaccharide biosynthesis</keyword>
<protein>
    <recommendedName>
        <fullName evidence="3 8">3-deoxy-D-manno-octulosonic acid transferase</fullName>
        <shortName evidence="8">Kdo transferase</shortName>
        <ecNumber evidence="2 8">2.4.99.12</ecNumber>
    </recommendedName>
    <alternativeName>
        <fullName evidence="5 8">Lipid IV(A) 3-deoxy-D-manno-octulosonic acid transferase</fullName>
    </alternativeName>
</protein>
<evidence type="ECO:0000313" key="10">
    <source>
        <dbReference type="EMBL" id="MBO8448571.1"/>
    </source>
</evidence>
<comment type="pathway">
    <text evidence="1 8">Bacterial outer membrane biogenesis; LPS core biosynthesis.</text>
</comment>
<feature type="domain" description="3-deoxy-D-manno-octulosonic-acid transferase N-terminal" evidence="9">
    <location>
        <begin position="42"/>
        <end position="204"/>
    </location>
</feature>
<evidence type="ECO:0000256" key="7">
    <source>
        <dbReference type="PIRSR" id="PIRSR639901-1"/>
    </source>
</evidence>
<evidence type="ECO:0000256" key="8">
    <source>
        <dbReference type="RuleBase" id="RU365103"/>
    </source>
</evidence>
<dbReference type="Pfam" id="PF04413">
    <property type="entry name" value="Glycos_transf_N"/>
    <property type="match status" value="1"/>
</dbReference>
<dbReference type="InterPro" id="IPR007507">
    <property type="entry name" value="Glycos_transf_N"/>
</dbReference>
<accession>A0A9D9EL62</accession>
<comment type="subcellular location">
    <subcellularLocation>
        <location evidence="8">Cell membrane</location>
    </subcellularLocation>
</comment>
<dbReference type="GO" id="GO:0009244">
    <property type="term" value="P:lipopolysaccharide core region biosynthetic process"/>
    <property type="evidence" value="ECO:0007669"/>
    <property type="project" value="UniProtKB-UniRule"/>
</dbReference>
<evidence type="ECO:0000256" key="6">
    <source>
        <dbReference type="ARBA" id="ARBA00049183"/>
    </source>
</evidence>
<dbReference type="GO" id="GO:0009245">
    <property type="term" value="P:lipid A biosynthetic process"/>
    <property type="evidence" value="ECO:0007669"/>
    <property type="project" value="TreeGrafter"/>
</dbReference>
<gene>
    <name evidence="10" type="ORF">IAC29_04795</name>
</gene>
<evidence type="ECO:0000256" key="2">
    <source>
        <dbReference type="ARBA" id="ARBA00012621"/>
    </source>
</evidence>
<evidence type="ECO:0000256" key="1">
    <source>
        <dbReference type="ARBA" id="ARBA00004713"/>
    </source>
</evidence>
<dbReference type="Proteomes" id="UP000810252">
    <property type="component" value="Unassembled WGS sequence"/>
</dbReference>
<dbReference type="InterPro" id="IPR038107">
    <property type="entry name" value="Glycos_transf_N_sf"/>
</dbReference>
<dbReference type="GO" id="GO:0005886">
    <property type="term" value="C:plasma membrane"/>
    <property type="evidence" value="ECO:0007669"/>
    <property type="project" value="UniProtKB-SubCell"/>
</dbReference>
<dbReference type="Gene3D" id="3.40.50.2000">
    <property type="entry name" value="Glycogen Phosphorylase B"/>
    <property type="match status" value="1"/>
</dbReference>
<dbReference type="Gene3D" id="3.40.50.11720">
    <property type="entry name" value="3-Deoxy-D-manno-octulosonic-acid transferase, N-terminal domain"/>
    <property type="match status" value="1"/>
</dbReference>
<evidence type="ECO:0000256" key="4">
    <source>
        <dbReference type="ARBA" id="ARBA00022679"/>
    </source>
</evidence>
<reference evidence="10" key="1">
    <citation type="submission" date="2020-10" db="EMBL/GenBank/DDBJ databases">
        <authorList>
            <person name="Gilroy R."/>
        </authorList>
    </citation>
    <scope>NUCLEOTIDE SEQUENCE</scope>
    <source>
        <strain evidence="10">20514</strain>
    </source>
</reference>
<evidence type="ECO:0000256" key="5">
    <source>
        <dbReference type="ARBA" id="ARBA00031445"/>
    </source>
</evidence>
<proteinExistence type="inferred from homology"/>
<comment type="function">
    <text evidence="8">Involved in lipopolysaccharide (LPS) biosynthesis. Catalyzes the transfer of 3-deoxy-D-manno-octulosonate (Kdo) residue(s) from CMP-Kdo to lipid IV(A), the tetraacyldisaccharide-1,4'-bisphosphate precursor of lipid A.</text>
</comment>
<keyword evidence="4 8" id="KW-0808">Transferase</keyword>
<evidence type="ECO:0000313" key="11">
    <source>
        <dbReference type="Proteomes" id="UP000810252"/>
    </source>
</evidence>
<comment type="caution">
    <text evidence="10">The sequence shown here is derived from an EMBL/GenBank/DDBJ whole genome shotgun (WGS) entry which is preliminary data.</text>
</comment>
<dbReference type="AlphaFoldDB" id="A0A9D9EL62"/>